<evidence type="ECO:0000313" key="11">
    <source>
        <dbReference type="Proteomes" id="UP000035721"/>
    </source>
</evidence>
<comment type="similarity">
    <text evidence="1">Belongs to the peptidase M17 family.</text>
</comment>
<evidence type="ECO:0000256" key="4">
    <source>
        <dbReference type="ARBA" id="ARBA00022801"/>
    </source>
</evidence>
<feature type="domain" description="Cytosol aminopeptidase" evidence="9">
    <location>
        <begin position="75"/>
        <end position="383"/>
    </location>
</feature>
<evidence type="ECO:0000259" key="9">
    <source>
        <dbReference type="Pfam" id="PF00883"/>
    </source>
</evidence>
<proteinExistence type="inferred from homology"/>
<dbReference type="GO" id="GO:0070006">
    <property type="term" value="F:metalloaminopeptidase activity"/>
    <property type="evidence" value="ECO:0007669"/>
    <property type="project" value="InterPro"/>
</dbReference>
<evidence type="ECO:0000256" key="5">
    <source>
        <dbReference type="ARBA" id="ARBA00033172"/>
    </source>
</evidence>
<evidence type="ECO:0000256" key="1">
    <source>
        <dbReference type="ARBA" id="ARBA00009528"/>
    </source>
</evidence>
<organism evidence="10 11">
    <name type="scientific">Nostocoides japonicum T1-X7</name>
    <dbReference type="NCBI Taxonomy" id="1194083"/>
    <lineage>
        <taxon>Bacteria</taxon>
        <taxon>Bacillati</taxon>
        <taxon>Actinomycetota</taxon>
        <taxon>Actinomycetes</taxon>
        <taxon>Micrococcales</taxon>
        <taxon>Intrasporangiaceae</taxon>
        <taxon>Nostocoides</taxon>
    </lineage>
</organism>
<comment type="caution">
    <text evidence="10">The sequence shown here is derived from an EMBL/GenBank/DDBJ whole genome shotgun (WGS) entry which is preliminary data.</text>
</comment>
<dbReference type="SUPFAM" id="SSF53187">
    <property type="entry name" value="Zn-dependent exopeptidases"/>
    <property type="match status" value="1"/>
</dbReference>
<keyword evidence="4 10" id="KW-0378">Hydrolase</keyword>
<dbReference type="PANTHER" id="PTHR11963:SF23">
    <property type="entry name" value="CYTOSOL AMINOPEPTIDASE"/>
    <property type="match status" value="1"/>
</dbReference>
<dbReference type="Gene3D" id="3.40.630.10">
    <property type="entry name" value="Zn peptidases"/>
    <property type="match status" value="1"/>
</dbReference>
<keyword evidence="11" id="KW-1185">Reference proteome</keyword>
<keyword evidence="3" id="KW-0645">Protease</keyword>
<gene>
    <name evidence="10" type="ORF">BN12_2910001</name>
</gene>
<evidence type="ECO:0000256" key="7">
    <source>
        <dbReference type="ARBA" id="ARBA00050021"/>
    </source>
</evidence>
<dbReference type="Pfam" id="PF00883">
    <property type="entry name" value="Peptidase_M17"/>
    <property type="match status" value="1"/>
</dbReference>
<dbReference type="PRINTS" id="PR00481">
    <property type="entry name" value="LAMNOPPTDASE"/>
</dbReference>
<accession>A0A077M2I3</accession>
<evidence type="ECO:0000256" key="3">
    <source>
        <dbReference type="ARBA" id="ARBA00022670"/>
    </source>
</evidence>
<dbReference type="AlphaFoldDB" id="A0A077M2I3"/>
<name>A0A077M2I3_9MICO</name>
<dbReference type="InterPro" id="IPR000819">
    <property type="entry name" value="Peptidase_M17_C"/>
</dbReference>
<evidence type="ECO:0000256" key="2">
    <source>
        <dbReference type="ARBA" id="ARBA00022438"/>
    </source>
</evidence>
<evidence type="ECO:0000256" key="8">
    <source>
        <dbReference type="ARBA" id="ARBA00050061"/>
    </source>
</evidence>
<dbReference type="GO" id="GO:0005737">
    <property type="term" value="C:cytoplasm"/>
    <property type="evidence" value="ECO:0007669"/>
    <property type="project" value="InterPro"/>
</dbReference>
<dbReference type="EMBL" id="CAJB01000214">
    <property type="protein sequence ID" value="CCH78454.1"/>
    <property type="molecule type" value="Genomic_DNA"/>
</dbReference>
<sequence>MGKTASTVALALAGDDPAAVGASAEGAYAGAYRYDPKGAGTADAGPEITVVTGSKAAALRGAVERAAVLGARRAWAADLVNTPPNLLRPDSFADRVRSEVRASKAKVSFSVMDEDALRKAGCGGILGVGQGSDNPPRIVTLSYAPARPKARIAYVGKGITFDTGGYRIKPIEGMEHMKSDMAGAAAVAAAVLAAAELGLRVAVTGYLCLAENMISGGAQRPSDVVTMRNGTTVEVLDPDAEGRMVLADGMCLASERTPDALVDIATLTGMQVIALGDDIAGLMGNDEAFTTRLRSAASGVGEAMWVMPLPVDYRPQLDTPFADIAHKGSRAGGMLTAGIFLQEFVGEGIPWAHVDMAGPAYNAGAPKGYTPKGGTGWGVASLVALAESYAS</sequence>
<evidence type="ECO:0000313" key="10">
    <source>
        <dbReference type="EMBL" id="CCH78454.1"/>
    </source>
</evidence>
<comment type="function">
    <text evidence="6">Presumably involved in the processing and regular turnover of intracellular proteins. Catalyzes the removal of unsubstituted N-terminal amino acids from various peptides.</text>
</comment>
<protein>
    <recommendedName>
        <fullName evidence="7">Probable cytosol aminopeptidase</fullName>
    </recommendedName>
    <alternativeName>
        <fullName evidence="8">Leucine aminopeptidase</fullName>
    </alternativeName>
    <alternativeName>
        <fullName evidence="5">Leucyl aminopeptidase</fullName>
    </alternativeName>
</protein>
<dbReference type="STRING" id="1194083.BN12_2910001"/>
<dbReference type="GO" id="GO:0030145">
    <property type="term" value="F:manganese ion binding"/>
    <property type="evidence" value="ECO:0007669"/>
    <property type="project" value="InterPro"/>
</dbReference>
<dbReference type="GO" id="GO:0006508">
    <property type="term" value="P:proteolysis"/>
    <property type="evidence" value="ECO:0007669"/>
    <property type="project" value="UniProtKB-KW"/>
</dbReference>
<dbReference type="CDD" id="cd00433">
    <property type="entry name" value="Peptidase_M17"/>
    <property type="match status" value="1"/>
</dbReference>
<reference evidence="10 11" key="1">
    <citation type="journal article" date="2013" name="ISME J.">
        <title>A metabolic model for members of the genus Tetrasphaera involved in enhanced biological phosphorus removal.</title>
        <authorList>
            <person name="Kristiansen R."/>
            <person name="Nguyen H.T.T."/>
            <person name="Saunders A.M."/>
            <person name="Nielsen J.L."/>
            <person name="Wimmer R."/>
            <person name="Le V.Q."/>
            <person name="McIlroy S.J."/>
            <person name="Petrovski S."/>
            <person name="Seviour R.J."/>
            <person name="Calteau A."/>
            <person name="Nielsen K.L."/>
            <person name="Nielsen P.H."/>
        </authorList>
    </citation>
    <scope>NUCLEOTIDE SEQUENCE [LARGE SCALE GENOMIC DNA]</scope>
    <source>
        <strain evidence="10 11">T1-X7</strain>
    </source>
</reference>
<dbReference type="NCBIfam" id="NF002073">
    <property type="entry name" value="PRK00913.1-2"/>
    <property type="match status" value="1"/>
</dbReference>
<dbReference type="InterPro" id="IPR011356">
    <property type="entry name" value="Leucine_aapep/pepB"/>
</dbReference>
<evidence type="ECO:0000256" key="6">
    <source>
        <dbReference type="ARBA" id="ARBA00049972"/>
    </source>
</evidence>
<dbReference type="Proteomes" id="UP000035721">
    <property type="component" value="Unassembled WGS sequence"/>
</dbReference>
<dbReference type="PANTHER" id="PTHR11963">
    <property type="entry name" value="LEUCINE AMINOPEPTIDASE-RELATED"/>
    <property type="match status" value="1"/>
</dbReference>
<keyword evidence="2 10" id="KW-0031">Aminopeptidase</keyword>